<evidence type="ECO:0000313" key="2">
    <source>
        <dbReference type="Proteomes" id="UP001244207"/>
    </source>
</evidence>
<dbReference type="AlphaFoldDB" id="A0AAD8UMI2"/>
<reference evidence="1" key="1">
    <citation type="submission" date="2021-12" db="EMBL/GenBank/DDBJ databases">
        <title>Comparative genomics, transcriptomics and evolutionary studies reveal genomic signatures of adaptation to plant cell wall in hemibiotrophic fungi.</title>
        <authorList>
            <consortium name="DOE Joint Genome Institute"/>
            <person name="Baroncelli R."/>
            <person name="Diaz J.F."/>
            <person name="Benocci T."/>
            <person name="Peng M."/>
            <person name="Battaglia E."/>
            <person name="Haridas S."/>
            <person name="Andreopoulos W."/>
            <person name="Labutti K."/>
            <person name="Pangilinan J."/>
            <person name="Floch G.L."/>
            <person name="Makela M.R."/>
            <person name="Henrissat B."/>
            <person name="Grigoriev I.V."/>
            <person name="Crouch J.A."/>
            <person name="De Vries R.P."/>
            <person name="Sukno S.A."/>
            <person name="Thon M.R."/>
        </authorList>
    </citation>
    <scope>NUCLEOTIDE SEQUENCE</scope>
    <source>
        <strain evidence="1">CBS 112980</strain>
    </source>
</reference>
<protein>
    <submittedName>
        <fullName evidence="1">Uncharacterized protein</fullName>
    </submittedName>
</protein>
<dbReference type="EMBL" id="JAHMHS010000070">
    <property type="protein sequence ID" value="KAK1723085.1"/>
    <property type="molecule type" value="Genomic_DNA"/>
</dbReference>
<proteinExistence type="predicted"/>
<dbReference type="GeneID" id="85386773"/>
<name>A0AAD8UMI2_GLOAC</name>
<gene>
    <name evidence="1" type="ORF">BDZ83DRAFT_405931</name>
</gene>
<comment type="caution">
    <text evidence="1">The sequence shown here is derived from an EMBL/GenBank/DDBJ whole genome shotgun (WGS) entry which is preliminary data.</text>
</comment>
<dbReference type="RefSeq" id="XP_060363140.1">
    <property type="nucleotide sequence ID" value="XM_060502874.1"/>
</dbReference>
<keyword evidence="2" id="KW-1185">Reference proteome</keyword>
<evidence type="ECO:0000313" key="1">
    <source>
        <dbReference type="EMBL" id="KAK1723085.1"/>
    </source>
</evidence>
<sequence>MILRSFGDSRKICYTTWTYRQYSRIDSKLDITLILPPSSSLSLALIFLIHRRIPQELPIPLDRMENRTTRPAGEGEIIYPQPRPYVSGGWEYQQPGHHEDSQYEEDTPEEEGILAQIIEAPRPRTFFFPEATSASHRRHENALVSDGIHLPRLRPGPAPVLKWDCPQRPERAQDLLHLVDHNFGPPWARRRIDEHTPFAHDVNLRYSQAQDYFREQEARCPLISLPKRRAGDSIPNHVQDEHRHVGNASSRPELPYHGSHVPAREQEYGGVPAPRPVLQPRLNFDNLIVRPGTQFYRLPPVSEREPGDIGERQELQEQIQQTYTGLLNTPI</sequence>
<accession>A0AAD8UMI2</accession>
<dbReference type="Proteomes" id="UP001244207">
    <property type="component" value="Unassembled WGS sequence"/>
</dbReference>
<organism evidence="1 2">
    <name type="scientific">Glomerella acutata</name>
    <name type="common">Colletotrichum acutatum</name>
    <dbReference type="NCBI Taxonomy" id="27357"/>
    <lineage>
        <taxon>Eukaryota</taxon>
        <taxon>Fungi</taxon>
        <taxon>Dikarya</taxon>
        <taxon>Ascomycota</taxon>
        <taxon>Pezizomycotina</taxon>
        <taxon>Sordariomycetes</taxon>
        <taxon>Hypocreomycetidae</taxon>
        <taxon>Glomerellales</taxon>
        <taxon>Glomerellaceae</taxon>
        <taxon>Colletotrichum</taxon>
        <taxon>Colletotrichum acutatum species complex</taxon>
    </lineage>
</organism>